<reference evidence="1 2" key="1">
    <citation type="submission" date="2019-10" db="EMBL/GenBank/DDBJ databases">
        <title>The completed genome of Lactobacillus harbinensis M1.</title>
        <authorList>
            <person name="Zheng Y."/>
        </authorList>
    </citation>
    <scope>NUCLEOTIDE SEQUENCE [LARGE SCALE GENOMIC DNA]</scope>
    <source>
        <strain evidence="1 2">M1</strain>
    </source>
</reference>
<dbReference type="Proteomes" id="UP000326779">
    <property type="component" value="Chromosome"/>
</dbReference>
<evidence type="ECO:0000313" key="2">
    <source>
        <dbReference type="Proteomes" id="UP000326779"/>
    </source>
</evidence>
<name>A0A5P8M7P6_9LACO</name>
<accession>A0A5P8M7P6</accession>
<dbReference type="EMBL" id="CP045143">
    <property type="protein sequence ID" value="QFR24101.1"/>
    <property type="molecule type" value="Genomic_DNA"/>
</dbReference>
<proteinExistence type="predicted"/>
<organism evidence="1 2">
    <name type="scientific">Schleiferilactobacillus harbinensis</name>
    <dbReference type="NCBI Taxonomy" id="304207"/>
    <lineage>
        <taxon>Bacteria</taxon>
        <taxon>Bacillati</taxon>
        <taxon>Bacillota</taxon>
        <taxon>Bacilli</taxon>
        <taxon>Lactobacillales</taxon>
        <taxon>Lactobacillaceae</taxon>
        <taxon>Schleiferilactobacillus</taxon>
    </lineage>
</organism>
<dbReference type="AlphaFoldDB" id="A0A5P8M7P6"/>
<evidence type="ECO:0000313" key="1">
    <source>
        <dbReference type="EMBL" id="QFR24101.1"/>
    </source>
</evidence>
<dbReference type="RefSeq" id="WP_152261110.1">
    <property type="nucleotide sequence ID" value="NZ_CP045143.1"/>
</dbReference>
<dbReference type="KEGG" id="lhb:D1010_12295"/>
<sequence>MATKKAAIPGSHDTHRIYCTKIMVGSGSQLSQMSLLPIDEEKSRRRADEELDKYRDARGMANMPINPRITSAWRGGMPASTAEHDPYPLQYMQEIKWAKHFLRDVDRAIHALPKRSHQRLLRARYCDGAESDHPDLSAMTELGIASSTYFQRKRDALLAIAFYLHVVVRVEPKNCRRKSGGKTE</sequence>
<protein>
    <submittedName>
        <fullName evidence="1">Transcriptional regulator</fullName>
    </submittedName>
</protein>
<gene>
    <name evidence="1" type="ORF">D1010_12295</name>
</gene>